<protein>
    <submittedName>
        <fullName evidence="1">Uncharacterized protein</fullName>
    </submittedName>
</protein>
<proteinExistence type="predicted"/>
<gene>
    <name evidence="1" type="ORF">RHS04_06449</name>
</gene>
<evidence type="ECO:0000313" key="1">
    <source>
        <dbReference type="EMBL" id="KAF8676576.1"/>
    </source>
</evidence>
<comment type="caution">
    <text evidence="1">The sequence shown here is derived from an EMBL/GenBank/DDBJ whole genome shotgun (WGS) entry which is preliminary data.</text>
</comment>
<dbReference type="EMBL" id="JACYCC010000050">
    <property type="protein sequence ID" value="KAF8676576.1"/>
    <property type="molecule type" value="Genomic_DNA"/>
</dbReference>
<sequence length="165" mass="17218">MAGLLLLSSSSPSSFSPSCSIPTRSSAIGAPGVSSGLNVSCSTYGLRVRPGILPCACRLSHSLGGGDEGRGGNRCLRVTGDRDGDREYRGRYESTCRRGGDVDSTSPSSGECARRLAGGELGDGESGRLDVYVVDISVGLQGTIISGQHLFQQTNTIYLLYVRPV</sequence>
<reference evidence="1" key="1">
    <citation type="submission" date="2020-09" db="EMBL/GenBank/DDBJ databases">
        <title>Comparative genome analyses of four rice-infecting Rhizoctonia solani isolates reveal extensive enrichment of homogalacturonan modification genes.</title>
        <authorList>
            <person name="Lee D.-Y."/>
            <person name="Jeon J."/>
            <person name="Kim K.-T."/>
            <person name="Cheong K."/>
            <person name="Song H."/>
            <person name="Choi G."/>
            <person name="Ko J."/>
            <person name="Opiyo S.O."/>
            <person name="Zuo S."/>
            <person name="Madhav S."/>
            <person name="Lee Y.-H."/>
            <person name="Wang G.-L."/>
        </authorList>
    </citation>
    <scope>NUCLEOTIDE SEQUENCE</scope>
    <source>
        <strain evidence="1">AG1-IA YN-7</strain>
    </source>
</reference>
<evidence type="ECO:0000313" key="2">
    <source>
        <dbReference type="Proteomes" id="UP000650582"/>
    </source>
</evidence>
<accession>A0A8H7H4Y8</accession>
<name>A0A8H7H4Y8_9AGAM</name>
<dbReference type="Proteomes" id="UP000650582">
    <property type="component" value="Unassembled WGS sequence"/>
</dbReference>
<organism evidence="1 2">
    <name type="scientific">Rhizoctonia solani</name>
    <dbReference type="NCBI Taxonomy" id="456999"/>
    <lineage>
        <taxon>Eukaryota</taxon>
        <taxon>Fungi</taxon>
        <taxon>Dikarya</taxon>
        <taxon>Basidiomycota</taxon>
        <taxon>Agaricomycotina</taxon>
        <taxon>Agaricomycetes</taxon>
        <taxon>Cantharellales</taxon>
        <taxon>Ceratobasidiaceae</taxon>
        <taxon>Rhizoctonia</taxon>
    </lineage>
</organism>
<dbReference type="AlphaFoldDB" id="A0A8H7H4Y8"/>